<dbReference type="RefSeq" id="WP_131835195.1">
    <property type="nucleotide sequence ID" value="NZ_SMFY01000002.1"/>
</dbReference>
<evidence type="ECO:0000256" key="3">
    <source>
        <dbReference type="ARBA" id="ARBA00023125"/>
    </source>
</evidence>
<name>A0A4V2PJC9_ANCAQ</name>
<gene>
    <name evidence="8" type="ORF">EV667_1992</name>
</gene>
<dbReference type="SUPFAM" id="SSF56349">
    <property type="entry name" value="DNA breaking-rejoining enzymes"/>
    <property type="match status" value="1"/>
</dbReference>
<dbReference type="OrthoDB" id="9795573at2"/>
<evidence type="ECO:0000259" key="7">
    <source>
        <dbReference type="PROSITE" id="PS51900"/>
    </source>
</evidence>
<evidence type="ECO:0000256" key="4">
    <source>
        <dbReference type="ARBA" id="ARBA00023172"/>
    </source>
</evidence>
<dbReference type="Pfam" id="PF13356">
    <property type="entry name" value="Arm-DNA-bind_3"/>
    <property type="match status" value="1"/>
</dbReference>
<protein>
    <submittedName>
        <fullName evidence="8">Integrase</fullName>
    </submittedName>
</protein>
<dbReference type="GO" id="GO:0015074">
    <property type="term" value="P:DNA integration"/>
    <property type="evidence" value="ECO:0007669"/>
    <property type="project" value="UniProtKB-KW"/>
</dbReference>
<sequence>MPRHKLTESGIRTLTKPGIYGDGDGLWLRIQKGGSRNWIFIWRRGSERREIGLGGHGAGTAPVSLKLAREKADAIREALARGEDPRPRQPKKELTFAEAMEAVLDLKAQESKNEKHRQQWQMTLREYAKPLHNLSVAKVSVDDVVACLTPHWTERPETADRLRSRIGIVLDYAKARGLRSGDNPAAWKGNLDKLLPRQKKLSRGHHAALDYHDVPAVLAELRSSKSTSARAIEFMVLTAGRSGEVRSAAWEEIDLDKALWTIPATRMKAGVEHRVPLPARAVDILKERAAVRSGALVFEGEREGRPISDTALVKSLAKAAPNKAVTLHGFRSSFRDWAGDMTAYPREVCEAALAHTIQGVEAAYRRKDALEKRRALMANWSSFCAGKKL</sequence>
<dbReference type="EMBL" id="SMFY01000002">
    <property type="protein sequence ID" value="TCK27996.1"/>
    <property type="molecule type" value="Genomic_DNA"/>
</dbReference>
<comment type="caution">
    <text evidence="8">The sequence shown here is derived from an EMBL/GenBank/DDBJ whole genome shotgun (WGS) entry which is preliminary data.</text>
</comment>
<feature type="domain" description="Tyr recombinase" evidence="6">
    <location>
        <begin position="204"/>
        <end position="377"/>
    </location>
</feature>
<evidence type="ECO:0000256" key="2">
    <source>
        <dbReference type="ARBA" id="ARBA00022908"/>
    </source>
</evidence>
<evidence type="ECO:0000259" key="6">
    <source>
        <dbReference type="PROSITE" id="PS51898"/>
    </source>
</evidence>
<evidence type="ECO:0000313" key="9">
    <source>
        <dbReference type="Proteomes" id="UP000295030"/>
    </source>
</evidence>
<organism evidence="8 9">
    <name type="scientific">Ancylobacter aquaticus</name>
    <dbReference type="NCBI Taxonomy" id="100"/>
    <lineage>
        <taxon>Bacteria</taxon>
        <taxon>Pseudomonadati</taxon>
        <taxon>Pseudomonadota</taxon>
        <taxon>Alphaproteobacteria</taxon>
        <taxon>Hyphomicrobiales</taxon>
        <taxon>Xanthobacteraceae</taxon>
        <taxon>Ancylobacter</taxon>
    </lineage>
</organism>
<dbReference type="InterPro" id="IPR053876">
    <property type="entry name" value="Phage_int_M"/>
</dbReference>
<feature type="domain" description="Core-binding (CB)" evidence="7">
    <location>
        <begin position="94"/>
        <end position="174"/>
    </location>
</feature>
<proteinExistence type="inferred from homology"/>
<dbReference type="InterPro" id="IPR025166">
    <property type="entry name" value="Integrase_DNA_bind_dom"/>
</dbReference>
<dbReference type="Gene3D" id="1.10.150.130">
    <property type="match status" value="1"/>
</dbReference>
<keyword evidence="9" id="KW-1185">Reference proteome</keyword>
<dbReference type="Gene3D" id="3.30.160.390">
    <property type="entry name" value="Integrase, DNA-binding domain"/>
    <property type="match status" value="1"/>
</dbReference>
<comment type="similarity">
    <text evidence="1">Belongs to the 'phage' integrase family.</text>
</comment>
<dbReference type="InterPro" id="IPR050808">
    <property type="entry name" value="Phage_Integrase"/>
</dbReference>
<evidence type="ECO:0000256" key="1">
    <source>
        <dbReference type="ARBA" id="ARBA00008857"/>
    </source>
</evidence>
<dbReference type="Pfam" id="PF00589">
    <property type="entry name" value="Phage_integrase"/>
    <property type="match status" value="1"/>
</dbReference>
<dbReference type="Gene3D" id="1.10.443.10">
    <property type="entry name" value="Intergrase catalytic core"/>
    <property type="match status" value="1"/>
</dbReference>
<dbReference type="PROSITE" id="PS51900">
    <property type="entry name" value="CB"/>
    <property type="match status" value="1"/>
</dbReference>
<dbReference type="InterPro" id="IPR038488">
    <property type="entry name" value="Integrase_DNA-bd_sf"/>
</dbReference>
<dbReference type="PANTHER" id="PTHR30629">
    <property type="entry name" value="PROPHAGE INTEGRASE"/>
    <property type="match status" value="1"/>
</dbReference>
<dbReference type="Pfam" id="PF22022">
    <property type="entry name" value="Phage_int_M"/>
    <property type="match status" value="1"/>
</dbReference>
<dbReference type="GO" id="GO:0006310">
    <property type="term" value="P:DNA recombination"/>
    <property type="evidence" value="ECO:0007669"/>
    <property type="project" value="UniProtKB-KW"/>
</dbReference>
<dbReference type="GO" id="GO:0003677">
    <property type="term" value="F:DNA binding"/>
    <property type="evidence" value="ECO:0007669"/>
    <property type="project" value="UniProtKB-UniRule"/>
</dbReference>
<dbReference type="AlphaFoldDB" id="A0A4V2PJC9"/>
<dbReference type="PANTHER" id="PTHR30629:SF2">
    <property type="entry name" value="PROPHAGE INTEGRASE INTS-RELATED"/>
    <property type="match status" value="1"/>
</dbReference>
<dbReference type="InterPro" id="IPR011010">
    <property type="entry name" value="DNA_brk_join_enz"/>
</dbReference>
<evidence type="ECO:0000256" key="5">
    <source>
        <dbReference type="PROSITE-ProRule" id="PRU01248"/>
    </source>
</evidence>
<reference evidence="8 9" key="1">
    <citation type="submission" date="2019-03" db="EMBL/GenBank/DDBJ databases">
        <title>Genomic Encyclopedia of Type Strains, Phase IV (KMG-IV): sequencing the most valuable type-strain genomes for metagenomic binning, comparative biology and taxonomic classification.</title>
        <authorList>
            <person name="Goeker M."/>
        </authorList>
    </citation>
    <scope>NUCLEOTIDE SEQUENCE [LARGE SCALE GENOMIC DNA]</scope>
    <source>
        <strain evidence="8 9">DSM 101</strain>
    </source>
</reference>
<dbReference type="PROSITE" id="PS51898">
    <property type="entry name" value="TYR_RECOMBINASE"/>
    <property type="match status" value="1"/>
</dbReference>
<keyword evidence="4" id="KW-0233">DNA recombination</keyword>
<accession>A0A4V2PJC9</accession>
<dbReference type="InterPro" id="IPR013762">
    <property type="entry name" value="Integrase-like_cat_sf"/>
</dbReference>
<dbReference type="InterPro" id="IPR010998">
    <property type="entry name" value="Integrase_recombinase_N"/>
</dbReference>
<dbReference type="InterPro" id="IPR002104">
    <property type="entry name" value="Integrase_catalytic"/>
</dbReference>
<keyword evidence="3 5" id="KW-0238">DNA-binding</keyword>
<evidence type="ECO:0000313" key="8">
    <source>
        <dbReference type="EMBL" id="TCK27996.1"/>
    </source>
</evidence>
<dbReference type="Proteomes" id="UP000295030">
    <property type="component" value="Unassembled WGS sequence"/>
</dbReference>
<dbReference type="InterPro" id="IPR044068">
    <property type="entry name" value="CB"/>
</dbReference>
<keyword evidence="2" id="KW-0229">DNA integration</keyword>
<dbReference type="CDD" id="cd00801">
    <property type="entry name" value="INT_P4_C"/>
    <property type="match status" value="1"/>
</dbReference>